<evidence type="ECO:0000313" key="2">
    <source>
        <dbReference type="Proteomes" id="UP000642809"/>
    </source>
</evidence>
<comment type="caution">
    <text evidence="1">The sequence shown here is derived from an EMBL/GenBank/DDBJ whole genome shotgun (WGS) entry which is preliminary data.</text>
</comment>
<dbReference type="Proteomes" id="UP000642809">
    <property type="component" value="Unassembled WGS sequence"/>
</dbReference>
<reference evidence="1" key="1">
    <citation type="journal article" date="2014" name="Int. J. Syst. Evol. Microbiol.">
        <title>Complete genome sequence of Corynebacterium casei LMG S-19264T (=DSM 44701T), isolated from a smear-ripened cheese.</title>
        <authorList>
            <consortium name="US DOE Joint Genome Institute (JGI-PGF)"/>
            <person name="Walter F."/>
            <person name="Albersmeier A."/>
            <person name="Kalinowski J."/>
            <person name="Ruckert C."/>
        </authorList>
    </citation>
    <scope>NUCLEOTIDE SEQUENCE</scope>
    <source>
        <strain evidence="1">KCTC 23224</strain>
    </source>
</reference>
<dbReference type="EMBL" id="BMYF01000001">
    <property type="protein sequence ID" value="GHB24455.1"/>
    <property type="molecule type" value="Genomic_DNA"/>
</dbReference>
<reference evidence="1" key="2">
    <citation type="submission" date="2020-09" db="EMBL/GenBank/DDBJ databases">
        <authorList>
            <person name="Sun Q."/>
            <person name="Kim S."/>
        </authorList>
    </citation>
    <scope>NUCLEOTIDE SEQUENCE</scope>
    <source>
        <strain evidence="1">KCTC 23224</strain>
    </source>
</reference>
<protein>
    <submittedName>
        <fullName evidence="1">Uncharacterized protein</fullName>
    </submittedName>
</protein>
<accession>A0A8J3CVR3</accession>
<organism evidence="1 2">
    <name type="scientific">Mongoliitalea lutea</name>
    <dbReference type="NCBI Taxonomy" id="849756"/>
    <lineage>
        <taxon>Bacteria</taxon>
        <taxon>Pseudomonadati</taxon>
        <taxon>Bacteroidota</taxon>
        <taxon>Cytophagia</taxon>
        <taxon>Cytophagales</taxon>
        <taxon>Cyclobacteriaceae</taxon>
        <taxon>Mongoliitalea</taxon>
    </lineage>
</organism>
<evidence type="ECO:0000313" key="1">
    <source>
        <dbReference type="EMBL" id="GHB24455.1"/>
    </source>
</evidence>
<keyword evidence="2" id="KW-1185">Reference proteome</keyword>
<dbReference type="AlphaFoldDB" id="A0A8J3CVR3"/>
<name>A0A8J3CVR3_9BACT</name>
<proteinExistence type="predicted"/>
<sequence length="81" mass="9463">MQMLLPGVFIMKEIHDNRFDGKMKSAKITKSFAILNFCQLKIIDKKMEYHTLIRVFFIHFQGFRTVNGSRISRGLNRLGAD</sequence>
<gene>
    <name evidence="1" type="ORF">GCM10008106_01480</name>
</gene>